<dbReference type="Proteomes" id="UP001167919">
    <property type="component" value="Unassembled WGS sequence"/>
</dbReference>
<sequence length="74" mass="8350">MQKYGIFDEKDLLSKTETGNLIVAGETANHLELQDLSVNSDYEELFNEYDEITVQPDGKIVSVYQGEKPSYDCA</sequence>
<evidence type="ECO:0000313" key="4">
    <source>
        <dbReference type="Proteomes" id="UP001167919"/>
    </source>
</evidence>
<evidence type="ECO:0000313" key="1">
    <source>
        <dbReference type="EMBL" id="MDN6900603.1"/>
    </source>
</evidence>
<reference evidence="2" key="3">
    <citation type="submission" date="2020-01" db="EMBL/GenBank/DDBJ databases">
        <authorList>
            <person name="Cousin F.J."/>
            <person name="Le Guellec R."/>
            <person name="Cretenet M."/>
        </authorList>
    </citation>
    <scope>NUCLEOTIDE SEQUENCE</scope>
    <source>
        <strain evidence="2">UCMA 15228</strain>
    </source>
</reference>
<reference evidence="1" key="2">
    <citation type="submission" date="2019-01" db="EMBL/GenBank/DDBJ databases">
        <title>Oenococcus sicerae UCMA17102.</title>
        <authorList>
            <person name="Cousin F.J."/>
            <person name="Le Guellec R."/>
            <person name="Cretenet M."/>
        </authorList>
    </citation>
    <scope>NUCLEOTIDE SEQUENCE</scope>
    <source>
        <strain evidence="1">UCMA17102</strain>
    </source>
</reference>
<gene>
    <name evidence="2" type="ORF">DLJ48_02005</name>
    <name evidence="1" type="ORF">EVC35_06250</name>
</gene>
<protein>
    <submittedName>
        <fullName evidence="1">Uncharacterized protein</fullName>
    </submittedName>
</protein>
<organism evidence="1 4">
    <name type="scientific">Oenococcus sicerae</name>
    <dbReference type="NCBI Taxonomy" id="2203724"/>
    <lineage>
        <taxon>Bacteria</taxon>
        <taxon>Bacillati</taxon>
        <taxon>Bacillota</taxon>
        <taxon>Bacilli</taxon>
        <taxon>Lactobacillales</taxon>
        <taxon>Lactobacillaceae</taxon>
        <taxon>Oenococcus</taxon>
    </lineage>
</organism>
<keyword evidence="3" id="KW-1185">Reference proteome</keyword>
<evidence type="ECO:0000313" key="3">
    <source>
        <dbReference type="Proteomes" id="UP000286907"/>
    </source>
</evidence>
<proteinExistence type="predicted"/>
<name>A0AAJ1R9K4_9LACO</name>
<dbReference type="EMBL" id="CP029684">
    <property type="protein sequence ID" value="QAS70599.1"/>
    <property type="molecule type" value="Genomic_DNA"/>
</dbReference>
<evidence type="ECO:0000313" key="2">
    <source>
        <dbReference type="EMBL" id="QAS70599.1"/>
    </source>
</evidence>
<accession>A0AAJ1R9K4</accession>
<dbReference type="Proteomes" id="UP000286907">
    <property type="component" value="Chromosome"/>
</dbReference>
<dbReference type="EMBL" id="SDWY01000003">
    <property type="protein sequence ID" value="MDN6900603.1"/>
    <property type="molecule type" value="Genomic_DNA"/>
</dbReference>
<reference evidence="2 3" key="1">
    <citation type="journal article" date="2019" name="Syst. Appl. Microbiol.">
        <title>Oenococcus sicerae sp. nov., isolated from French cider.</title>
        <authorList>
            <person name="Cousin F.J."/>
            <person name="Le Guellec R."/>
            <person name="Chagnot C."/>
            <person name="Goux D."/>
            <person name="Dalmasso M."/>
            <person name="Laplace J.M."/>
            <person name="Cretenet M."/>
        </authorList>
    </citation>
    <scope>NUCLEOTIDE SEQUENCE [LARGE SCALE GENOMIC DNA]</scope>
    <source>
        <strain evidence="2 3">UCMA 15228</strain>
    </source>
</reference>
<dbReference type="AlphaFoldDB" id="A0AAJ1R9K4"/>